<proteinExistence type="predicted"/>
<sequence>MNYNTIKEVAKLYGKSVKDYLALAPANDPFYVGTPKDKVNAQWFKELWNKAGYISGVHLRRAHYWAVSQPNLLLPNGERYANTDKCWKFLTQASKMSRYLGLVRIEDVVDRKNPDAHENTYYSYGQDAEVQLTIPELQSPAINIWNLTRGDA</sequence>
<comment type="caution">
    <text evidence="1">The sequence shown here is derived from an EMBL/GenBank/DDBJ whole genome shotgun (WGS) entry which is preliminary data.</text>
</comment>
<name>A0A0F9NSP1_9ZZZZ</name>
<evidence type="ECO:0000313" key="1">
    <source>
        <dbReference type="EMBL" id="KKN15012.1"/>
    </source>
</evidence>
<reference evidence="1" key="1">
    <citation type="journal article" date="2015" name="Nature">
        <title>Complex archaea that bridge the gap between prokaryotes and eukaryotes.</title>
        <authorList>
            <person name="Spang A."/>
            <person name="Saw J.H."/>
            <person name="Jorgensen S.L."/>
            <person name="Zaremba-Niedzwiedzka K."/>
            <person name="Martijn J."/>
            <person name="Lind A.E."/>
            <person name="van Eijk R."/>
            <person name="Schleper C."/>
            <person name="Guy L."/>
            <person name="Ettema T.J."/>
        </authorList>
    </citation>
    <scope>NUCLEOTIDE SEQUENCE</scope>
</reference>
<accession>A0A0F9NSP1</accession>
<protein>
    <submittedName>
        <fullName evidence="1">Uncharacterized protein</fullName>
    </submittedName>
</protein>
<gene>
    <name evidence="1" type="ORF">LCGC14_0990400</name>
</gene>
<dbReference type="EMBL" id="LAZR01003756">
    <property type="protein sequence ID" value="KKN15012.1"/>
    <property type="molecule type" value="Genomic_DNA"/>
</dbReference>
<feature type="non-terminal residue" evidence="1">
    <location>
        <position position="152"/>
    </location>
</feature>
<dbReference type="AlphaFoldDB" id="A0A0F9NSP1"/>
<organism evidence="1">
    <name type="scientific">marine sediment metagenome</name>
    <dbReference type="NCBI Taxonomy" id="412755"/>
    <lineage>
        <taxon>unclassified sequences</taxon>
        <taxon>metagenomes</taxon>
        <taxon>ecological metagenomes</taxon>
    </lineage>
</organism>